<evidence type="ECO:0000313" key="3">
    <source>
        <dbReference type="Proteomes" id="UP000574276"/>
    </source>
</evidence>
<dbReference type="SUPFAM" id="SSF49373">
    <property type="entry name" value="Invasin/intimin cell-adhesion fragments"/>
    <property type="match status" value="4"/>
</dbReference>
<reference evidence="2 3" key="1">
    <citation type="submission" date="2020-07" db="EMBL/GenBank/DDBJ databases">
        <title>Characterization and genome sequencing of isolate MD1, a novel member within the family Lachnospiraceae.</title>
        <authorList>
            <person name="Rettenmaier R."/>
            <person name="Di Bello L."/>
            <person name="Zinser C."/>
            <person name="Scheitz K."/>
            <person name="Liebl W."/>
            <person name="Zverlov V."/>
        </authorList>
    </citation>
    <scope>NUCLEOTIDE SEQUENCE [LARGE SCALE GENOMIC DNA]</scope>
    <source>
        <strain evidence="2 3">MD1</strain>
    </source>
</reference>
<feature type="domain" description="BIG2" evidence="1">
    <location>
        <begin position="184"/>
        <end position="257"/>
    </location>
</feature>
<dbReference type="InterPro" id="IPR008964">
    <property type="entry name" value="Invasin/intimin_cell_adhesion"/>
</dbReference>
<comment type="caution">
    <text evidence="2">The sequence shown here is derived from an EMBL/GenBank/DDBJ whole genome shotgun (WGS) entry which is preliminary data.</text>
</comment>
<evidence type="ECO:0000259" key="1">
    <source>
        <dbReference type="SMART" id="SM00635"/>
    </source>
</evidence>
<organism evidence="2 3">
    <name type="scientific">Variimorphobacter saccharofermentans</name>
    <dbReference type="NCBI Taxonomy" id="2755051"/>
    <lineage>
        <taxon>Bacteria</taxon>
        <taxon>Bacillati</taxon>
        <taxon>Bacillota</taxon>
        <taxon>Clostridia</taxon>
        <taxon>Lachnospirales</taxon>
        <taxon>Lachnospiraceae</taxon>
        <taxon>Variimorphobacter</taxon>
    </lineage>
</organism>
<protein>
    <submittedName>
        <fullName evidence="2">Ig domain-containing protein</fullName>
    </submittedName>
</protein>
<dbReference type="EMBL" id="JACEGA010000001">
    <property type="protein sequence ID" value="MBB2184440.1"/>
    <property type="molecule type" value="Genomic_DNA"/>
</dbReference>
<feature type="domain" description="BIG2" evidence="1">
    <location>
        <begin position="109"/>
        <end position="182"/>
    </location>
</feature>
<sequence>MLHIKKFLLSILLCLSIVIISLPTPAKTASAADSLSFIILSQYNATVDIGKEFYIVALTSNGKLPSWKSSNTKVASVNTYGKVIAKKSGTATITAKIKNAEASCKIKVNKTVITISQTSASLERGETLTLSASTSNHSKVVWKSSRKSVATIDENGTLTGIKPGETTITATADGSSVTCKVKVKYPTIKLDKTKIKLFRGQTVKVNATVSSSVTPVWKSNKKSVALVDQDGNITAVKNGTATITATVDGISKTCEVIVEKPTITLSAPELHLKVGDTSTVTAYVSSGNSVVWSSSNSNVATVNSSGTISALQKGRAYIYATEDGTKVRCVVYVTE</sequence>
<dbReference type="Gene3D" id="2.60.40.1080">
    <property type="match status" value="4"/>
</dbReference>
<keyword evidence="3" id="KW-1185">Reference proteome</keyword>
<accession>A0A839K4A6</accession>
<dbReference type="Pfam" id="PF02368">
    <property type="entry name" value="Big_2"/>
    <property type="match status" value="3"/>
</dbReference>
<dbReference type="InterPro" id="IPR003343">
    <property type="entry name" value="Big_2"/>
</dbReference>
<dbReference type="Proteomes" id="UP000574276">
    <property type="component" value="Unassembled WGS sequence"/>
</dbReference>
<evidence type="ECO:0000313" key="2">
    <source>
        <dbReference type="EMBL" id="MBB2184440.1"/>
    </source>
</evidence>
<feature type="domain" description="BIG2" evidence="1">
    <location>
        <begin position="259"/>
        <end position="331"/>
    </location>
</feature>
<proteinExistence type="predicted"/>
<gene>
    <name evidence="2" type="ORF">H0486_16285</name>
</gene>
<dbReference type="SMART" id="SM00635">
    <property type="entry name" value="BID_2"/>
    <property type="match status" value="4"/>
</dbReference>
<dbReference type="RefSeq" id="WP_228354016.1">
    <property type="nucleotide sequence ID" value="NZ_JACEGA010000001.1"/>
</dbReference>
<dbReference type="AlphaFoldDB" id="A0A839K4A6"/>
<feature type="domain" description="BIG2" evidence="1">
    <location>
        <begin position="34"/>
        <end position="107"/>
    </location>
</feature>
<name>A0A839K4A6_9FIRM</name>